<name>A0A3B0SWE5_9ZZZZ</name>
<dbReference type="Pfam" id="PF14258">
    <property type="entry name" value="DUF4350"/>
    <property type="match status" value="1"/>
</dbReference>
<keyword evidence="1" id="KW-0812">Transmembrane</keyword>
<proteinExistence type="predicted"/>
<gene>
    <name evidence="3" type="ORF">MNBD_ACTINO02-3105</name>
</gene>
<feature type="transmembrane region" description="Helical" evidence="1">
    <location>
        <begin position="7"/>
        <end position="29"/>
    </location>
</feature>
<accession>A0A3B0SWE5</accession>
<dbReference type="AlphaFoldDB" id="A0A3B0SWE5"/>
<reference evidence="3" key="1">
    <citation type="submission" date="2018-06" db="EMBL/GenBank/DDBJ databases">
        <authorList>
            <person name="Zhirakovskaya E."/>
        </authorList>
    </citation>
    <scope>NUCLEOTIDE SEQUENCE</scope>
</reference>
<keyword evidence="1" id="KW-1133">Transmembrane helix</keyword>
<sequence>MKRRREGFWNVVWTVPVGFVLFAGLYITLFPPTPTPTTQSVPWSTYDTSLAGLDNLYALLEQDHPIRRLPDLPSTSTLAVSPGSTVFIAGIHAFDADEITQLEELIGSGVNVVFALAGAPPPLTVAPRITSPTTVQAQVQVTVDGLLDERTELAMLRGPVAGIRQFTDLGDALPVVVTADGASVAADAIGKGIAWFLADPDLLTNRWLYNADNASLPLLVAGAPDQPIFFYEPVTPPSPTTGFATLPRNIKTTLLLLGVAAFVYAVSATSRFGPIERNKRTLEPSRSQYATALGTRLARIEDARRPAGAYLGMRLRRELQRRAASNDPADLREAGRRAGVPDQKINLALSSVSPLLPTAQALAQVLRSKRTMRKDRG</sequence>
<dbReference type="InterPro" id="IPR025646">
    <property type="entry name" value="DUF4350"/>
</dbReference>
<feature type="domain" description="DUF4350" evidence="2">
    <location>
        <begin position="46"/>
        <end position="216"/>
    </location>
</feature>
<evidence type="ECO:0000256" key="1">
    <source>
        <dbReference type="SAM" id="Phobius"/>
    </source>
</evidence>
<dbReference type="EMBL" id="UOEK01000315">
    <property type="protein sequence ID" value="VAW05407.1"/>
    <property type="molecule type" value="Genomic_DNA"/>
</dbReference>
<organism evidence="3">
    <name type="scientific">hydrothermal vent metagenome</name>
    <dbReference type="NCBI Taxonomy" id="652676"/>
    <lineage>
        <taxon>unclassified sequences</taxon>
        <taxon>metagenomes</taxon>
        <taxon>ecological metagenomes</taxon>
    </lineage>
</organism>
<protein>
    <recommendedName>
        <fullName evidence="2">DUF4350 domain-containing protein</fullName>
    </recommendedName>
</protein>
<keyword evidence="1" id="KW-0472">Membrane</keyword>
<evidence type="ECO:0000313" key="3">
    <source>
        <dbReference type="EMBL" id="VAW05407.1"/>
    </source>
</evidence>
<evidence type="ECO:0000259" key="2">
    <source>
        <dbReference type="Pfam" id="PF14258"/>
    </source>
</evidence>